<organism evidence="4">
    <name type="scientific">marine sediment metagenome</name>
    <dbReference type="NCBI Taxonomy" id="412755"/>
    <lineage>
        <taxon>unclassified sequences</taxon>
        <taxon>metagenomes</taxon>
        <taxon>ecological metagenomes</taxon>
    </lineage>
</organism>
<feature type="domain" description="DUF7168" evidence="3">
    <location>
        <begin position="72"/>
        <end position="184"/>
    </location>
</feature>
<dbReference type="AlphaFoldDB" id="A0A0F9QWU8"/>
<dbReference type="EMBL" id="LAZR01001645">
    <property type="protein sequence ID" value="KKN41482.1"/>
    <property type="molecule type" value="Genomic_DNA"/>
</dbReference>
<comment type="caution">
    <text evidence="4">The sequence shown here is derived from an EMBL/GenBank/DDBJ whole genome shotgun (WGS) entry which is preliminary data.</text>
</comment>
<protein>
    <submittedName>
        <fullName evidence="4">Uncharacterized protein</fullName>
    </submittedName>
</protein>
<dbReference type="InterPro" id="IPR055592">
    <property type="entry name" value="DUF7168"/>
</dbReference>
<dbReference type="Pfam" id="PF10979">
    <property type="entry name" value="DUF2786"/>
    <property type="match status" value="1"/>
</dbReference>
<reference evidence="4" key="1">
    <citation type="journal article" date="2015" name="Nature">
        <title>Complex archaea that bridge the gap between prokaryotes and eukaryotes.</title>
        <authorList>
            <person name="Spang A."/>
            <person name="Saw J.H."/>
            <person name="Jorgensen S.L."/>
            <person name="Zaremba-Niedzwiedzka K."/>
            <person name="Martijn J."/>
            <person name="Lind A.E."/>
            <person name="van Eijk R."/>
            <person name="Schleper C."/>
            <person name="Guy L."/>
            <person name="Ettema T.J."/>
        </authorList>
    </citation>
    <scope>NUCLEOTIDE SEQUENCE</scope>
</reference>
<gene>
    <name evidence="4" type="ORF">LCGC14_0722960</name>
</gene>
<sequence>MTDRDSIIEKVQALLAKVPERGATEAEAATALEMAHRLLLKHNLSMAEVEMISGEAGQVVEEREYAVAAGGTMRRGSGGWQGILATVIGNHFFVRVLGVKGSGVLVFVGRPDNVATVRELNAWVVRQVARLALEACHEEGRVARYEKAWLESCRIGILARINQRLGDMVAARAAEDVKIRALVVRYGDENAQFVKDRHGETETGPDRTLLHPEGYEAGLETGDRVSLHPASKQVQGGSQ</sequence>
<proteinExistence type="predicted"/>
<feature type="region of interest" description="Disordered" evidence="1">
    <location>
        <begin position="220"/>
        <end position="239"/>
    </location>
</feature>
<evidence type="ECO:0000259" key="3">
    <source>
        <dbReference type="Pfam" id="PF23771"/>
    </source>
</evidence>
<accession>A0A0F9QWU8</accession>
<dbReference type="InterPro" id="IPR024498">
    <property type="entry name" value="DUF2786"/>
</dbReference>
<evidence type="ECO:0000256" key="1">
    <source>
        <dbReference type="SAM" id="MobiDB-lite"/>
    </source>
</evidence>
<dbReference type="Pfam" id="PF23771">
    <property type="entry name" value="DUF7168"/>
    <property type="match status" value="1"/>
</dbReference>
<name>A0A0F9QWU8_9ZZZZ</name>
<feature type="domain" description="DUF2786" evidence="2">
    <location>
        <begin position="7"/>
        <end position="46"/>
    </location>
</feature>
<evidence type="ECO:0000313" key="4">
    <source>
        <dbReference type="EMBL" id="KKN41482.1"/>
    </source>
</evidence>
<evidence type="ECO:0000259" key="2">
    <source>
        <dbReference type="Pfam" id="PF10979"/>
    </source>
</evidence>